<reference evidence="6 7" key="1">
    <citation type="submission" date="2014-07" db="EMBL/GenBank/DDBJ databases">
        <title>Genome Sequence of Rhodococcus opacus Strain R7, a Biodegrader of Mono- and Polycyclic Aromatic Hydrocarbons.</title>
        <authorList>
            <person name="Di Gennaro P."/>
            <person name="Zampolli J."/>
            <person name="Presti I."/>
            <person name="Cappelletti M."/>
            <person name="D'Ursi P."/>
            <person name="Orro A."/>
            <person name="Mezzelani A."/>
            <person name="Milanesi L."/>
        </authorList>
    </citation>
    <scope>NUCLEOTIDE SEQUENCE [LARGE SCALE GENOMIC DNA]</scope>
    <source>
        <strain evidence="6 7">R7</strain>
    </source>
</reference>
<proteinExistence type="inferred from homology"/>
<dbReference type="RefSeq" id="WP_128639363.1">
    <property type="nucleotide sequence ID" value="NZ_CP008947.1"/>
</dbReference>
<keyword evidence="3" id="KW-0560">Oxidoreductase</keyword>
<comment type="cofactor">
    <cofactor evidence="1">
        <name>FAD</name>
        <dbReference type="ChEBI" id="CHEBI:57692"/>
    </cofactor>
</comment>
<evidence type="ECO:0000313" key="6">
    <source>
        <dbReference type="EMBL" id="AII05342.1"/>
    </source>
</evidence>
<dbReference type="Proteomes" id="UP000028488">
    <property type="component" value="Chromosome"/>
</dbReference>
<feature type="domain" description="Amine oxidase" evidence="5">
    <location>
        <begin position="28"/>
        <end position="460"/>
    </location>
</feature>
<dbReference type="InterPro" id="IPR050703">
    <property type="entry name" value="Flavin_MAO"/>
</dbReference>
<dbReference type="InterPro" id="IPR002937">
    <property type="entry name" value="Amino_oxidase"/>
</dbReference>
<evidence type="ECO:0000313" key="7">
    <source>
        <dbReference type="Proteomes" id="UP000028488"/>
    </source>
</evidence>
<sequence length="466" mass="51050">MLGMTNTKDHPTALPARVRTVVVGAGYAGLSAALSLHDDGIDTVILEGSQRVGGRVRSERRSHGVVVDHGGQWVGPTQKHLLALAERFDCPTFPTYNTGEHIELWPDGVQRRYTGAGPDDGPGMAEYLDAADRIDELARTIDLDDPTATPDIEKRDSETVHSYFERTVANEDARRRLALAVEGVWSIEPRDLSLFHLLFYVASAGGFDQLMETEGCAQERRFRDGAQSTALAVAHHLGDRVHLNTAVRHIDRTTDGVRIETSRGTILADTVVMALPPSATQRVTFAPPLPVSRTRWVERSPMGDVAKVHAVFDTPFWRADGLSGQATIYGTHAVGVVFDNSPEDAGHGVLVCFVYGDRQRSWSALSDDDRRAAIIDTLVELFGDRAASPVDYTEKIWPQDRWARGGYAASPTPGTWFAHGHDGWRAPADRIHWAGSETASIWNGYIDGAISSGSRAAEEIRKQLSR</sequence>
<dbReference type="GO" id="GO:0016491">
    <property type="term" value="F:oxidoreductase activity"/>
    <property type="evidence" value="ECO:0007669"/>
    <property type="project" value="UniProtKB-KW"/>
</dbReference>
<dbReference type="InterPro" id="IPR036188">
    <property type="entry name" value="FAD/NAD-bd_sf"/>
</dbReference>
<dbReference type="eggNOG" id="COG1231">
    <property type="taxonomic scope" value="Bacteria"/>
</dbReference>
<evidence type="ECO:0000256" key="2">
    <source>
        <dbReference type="ARBA" id="ARBA00005995"/>
    </source>
</evidence>
<feature type="binding site" evidence="4">
    <location>
        <position position="437"/>
    </location>
    <ligand>
        <name>FAD</name>
        <dbReference type="ChEBI" id="CHEBI:57692"/>
    </ligand>
</feature>
<dbReference type="Pfam" id="PF01593">
    <property type="entry name" value="Amino_oxidase"/>
    <property type="match status" value="1"/>
</dbReference>
<dbReference type="PRINTS" id="PR00757">
    <property type="entry name" value="AMINEOXDASEF"/>
</dbReference>
<dbReference type="PANTHER" id="PTHR43563">
    <property type="entry name" value="AMINE OXIDASE"/>
    <property type="match status" value="1"/>
</dbReference>
<dbReference type="EMBL" id="CP008947">
    <property type="protein sequence ID" value="AII05342.1"/>
    <property type="molecule type" value="Genomic_DNA"/>
</dbReference>
<feature type="binding site" evidence="4">
    <location>
        <position position="247"/>
    </location>
    <ligand>
        <name>FAD</name>
        <dbReference type="ChEBI" id="CHEBI:57692"/>
    </ligand>
</feature>
<dbReference type="AlphaFoldDB" id="A0A076EJE0"/>
<evidence type="ECO:0000259" key="5">
    <source>
        <dbReference type="Pfam" id="PF01593"/>
    </source>
</evidence>
<evidence type="ECO:0000256" key="3">
    <source>
        <dbReference type="ARBA" id="ARBA00023002"/>
    </source>
</evidence>
<dbReference type="SUPFAM" id="SSF54373">
    <property type="entry name" value="FAD-linked reductases, C-terminal domain"/>
    <property type="match status" value="1"/>
</dbReference>
<dbReference type="SUPFAM" id="SSF51905">
    <property type="entry name" value="FAD/NAD(P)-binding domain"/>
    <property type="match status" value="1"/>
</dbReference>
<comment type="similarity">
    <text evidence="2">Belongs to the flavin monoamine oxidase family.</text>
</comment>
<dbReference type="Gene3D" id="3.50.50.60">
    <property type="entry name" value="FAD/NAD(P)-binding domain"/>
    <property type="match status" value="1"/>
</dbReference>
<dbReference type="PANTHER" id="PTHR43563:SF1">
    <property type="entry name" value="AMINE OXIDASE [FLAVIN-CONTAINING] B"/>
    <property type="match status" value="1"/>
</dbReference>
<evidence type="ECO:0000256" key="1">
    <source>
        <dbReference type="ARBA" id="ARBA00001974"/>
    </source>
</evidence>
<accession>A0A076EJE0</accession>
<gene>
    <name evidence="6" type="ORF">EP51_12220</name>
</gene>
<name>A0A076EJE0_RHOOP</name>
<protein>
    <submittedName>
        <fullName evidence="6">Monoamine oxidase</fullName>
    </submittedName>
</protein>
<dbReference type="InterPro" id="IPR001613">
    <property type="entry name" value="Flavin_amine_oxidase"/>
</dbReference>
<feature type="binding site" evidence="4">
    <location>
        <position position="353"/>
    </location>
    <ligand>
        <name>substrate</name>
    </ligand>
</feature>
<evidence type="ECO:0000256" key="4">
    <source>
        <dbReference type="PIRSR" id="PIRSR601613-1"/>
    </source>
</evidence>
<organism evidence="6 7">
    <name type="scientific">Rhodococcus opacus</name>
    <name type="common">Nocardia opaca</name>
    <dbReference type="NCBI Taxonomy" id="37919"/>
    <lineage>
        <taxon>Bacteria</taxon>
        <taxon>Bacillati</taxon>
        <taxon>Actinomycetota</taxon>
        <taxon>Actinomycetes</taxon>
        <taxon>Mycobacteriales</taxon>
        <taxon>Nocardiaceae</taxon>
        <taxon>Rhodococcus</taxon>
    </lineage>
</organism>